<proteinExistence type="predicted"/>
<dbReference type="SUPFAM" id="SSF69349">
    <property type="entry name" value="Phage fibre proteins"/>
    <property type="match status" value="1"/>
</dbReference>
<evidence type="ECO:0000313" key="2">
    <source>
        <dbReference type="Proteomes" id="UP000235916"/>
    </source>
</evidence>
<organism evidence="1 2">
    <name type="scientific">Kinneretia aquatilis</name>
    <dbReference type="NCBI Taxonomy" id="2070761"/>
    <lineage>
        <taxon>Bacteria</taxon>
        <taxon>Pseudomonadati</taxon>
        <taxon>Pseudomonadota</taxon>
        <taxon>Betaproteobacteria</taxon>
        <taxon>Burkholderiales</taxon>
        <taxon>Sphaerotilaceae</taxon>
        <taxon>Roseateles</taxon>
    </lineage>
</organism>
<dbReference type="RefSeq" id="WP_102769183.1">
    <property type="nucleotide sequence ID" value="NZ_CP124551.1"/>
</dbReference>
<evidence type="ECO:0000313" key="1">
    <source>
        <dbReference type="EMBL" id="PND39265.1"/>
    </source>
</evidence>
<dbReference type="EMBL" id="POSP01000003">
    <property type="protein sequence ID" value="PND39265.1"/>
    <property type="molecule type" value="Genomic_DNA"/>
</dbReference>
<dbReference type="OrthoDB" id="8163726at2"/>
<protein>
    <recommendedName>
        <fullName evidence="3">Type VI secretion system tip protein VgrG</fullName>
    </recommendedName>
</protein>
<keyword evidence="2" id="KW-1185">Reference proteome</keyword>
<name>A0A2N8L0Q4_9BURK</name>
<dbReference type="AlphaFoldDB" id="A0A2N8L0Q4"/>
<sequence length="93" mass="9937">MATDPKPRPPERLSLTGSQTLSVDQDLTVTVGRKLRIEAADSLELVVGKTRLLLKKDGSILIQGGRVQIEASGTVDVKAGTDVKLRGSKITQN</sequence>
<accession>A0A2N8L0Q4</accession>
<dbReference type="Proteomes" id="UP000235916">
    <property type="component" value="Unassembled WGS sequence"/>
</dbReference>
<evidence type="ECO:0008006" key="3">
    <source>
        <dbReference type="Google" id="ProtNLM"/>
    </source>
</evidence>
<reference evidence="1 2" key="1">
    <citation type="submission" date="2018-01" db="EMBL/GenBank/DDBJ databases">
        <title>Draft genome sequence of Paucibacter aquatile CR182 isolated from freshwater of the Nakdong River.</title>
        <authorList>
            <person name="Choi A."/>
            <person name="Chung E.J."/>
        </authorList>
    </citation>
    <scope>NUCLEOTIDE SEQUENCE [LARGE SCALE GENOMIC DNA]</scope>
    <source>
        <strain evidence="1 2">CR182</strain>
    </source>
</reference>
<gene>
    <name evidence="1" type="ORF">C1O66_18185</name>
</gene>
<comment type="caution">
    <text evidence="1">The sequence shown here is derived from an EMBL/GenBank/DDBJ whole genome shotgun (WGS) entry which is preliminary data.</text>
</comment>